<dbReference type="AlphaFoldDB" id="A0A7I4Y7M0"/>
<feature type="region of interest" description="Disordered" evidence="1">
    <location>
        <begin position="77"/>
        <end position="109"/>
    </location>
</feature>
<accession>A0A7I4Y7M0</accession>
<feature type="compositionally biased region" description="Basic and acidic residues" evidence="1">
    <location>
        <begin position="79"/>
        <end position="96"/>
    </location>
</feature>
<keyword evidence="2" id="KW-1185">Reference proteome</keyword>
<organism evidence="2 3">
    <name type="scientific">Haemonchus contortus</name>
    <name type="common">Barber pole worm</name>
    <dbReference type="NCBI Taxonomy" id="6289"/>
    <lineage>
        <taxon>Eukaryota</taxon>
        <taxon>Metazoa</taxon>
        <taxon>Ecdysozoa</taxon>
        <taxon>Nematoda</taxon>
        <taxon>Chromadorea</taxon>
        <taxon>Rhabditida</taxon>
        <taxon>Rhabditina</taxon>
        <taxon>Rhabditomorpha</taxon>
        <taxon>Strongyloidea</taxon>
        <taxon>Trichostrongylidae</taxon>
        <taxon>Haemonchus</taxon>
    </lineage>
</organism>
<name>A0A7I4Y7M0_HAECO</name>
<dbReference type="Proteomes" id="UP000025227">
    <property type="component" value="Unplaced"/>
</dbReference>
<dbReference type="WBParaSite" id="HCON_00059480-00001">
    <property type="protein sequence ID" value="HCON_00059480-00001"/>
    <property type="gene ID" value="HCON_00059480"/>
</dbReference>
<evidence type="ECO:0000313" key="3">
    <source>
        <dbReference type="WBParaSite" id="HCON_00059480-00001"/>
    </source>
</evidence>
<dbReference type="OMA" id="ACQEICV"/>
<reference evidence="3" key="1">
    <citation type="submission" date="2020-12" db="UniProtKB">
        <authorList>
            <consortium name="WormBaseParasite"/>
        </authorList>
    </citation>
    <scope>IDENTIFICATION</scope>
    <source>
        <strain evidence="3">MHco3</strain>
    </source>
</reference>
<dbReference type="OrthoDB" id="5869304at2759"/>
<sequence>MVRYDLSKYPTLLAALGKRETIEPEEDDAEDVPASSSQVTFYNPANYSTLIGILTAGTSHEDDESDVPEPDVHVVLPTEDSKEHIRSPSPSEDTKPPARQNSTSPPPVVATDLFNKPSEEVGTKFRAVVNVSQKGIHPVLRYDIPGGSTCYTFAYQKRRAKYEVYCCSGCRSNGTRTTIEVRDGEFFSEDPCLLEHVCSPKNSAEDEANRLVYKACQEICVTPEFASKKPRQLWQEISNYVDLSSEDPHRREEMLTYFRKRGYKSRRKTLSRALEKLRKHGVPMTEAQEDDPEASAYRAKKATRRRKEENRWQTASYEGPVTQKDVKYPSTSRPVIPLQ</sequence>
<evidence type="ECO:0000313" key="2">
    <source>
        <dbReference type="Proteomes" id="UP000025227"/>
    </source>
</evidence>
<evidence type="ECO:0000256" key="1">
    <source>
        <dbReference type="SAM" id="MobiDB-lite"/>
    </source>
</evidence>
<protein>
    <submittedName>
        <fullName evidence="3">FLYWCH-type domain-containing protein</fullName>
    </submittedName>
</protein>
<proteinExistence type="predicted"/>
<feature type="region of interest" description="Disordered" evidence="1">
    <location>
        <begin position="278"/>
        <end position="339"/>
    </location>
</feature>